<evidence type="ECO:0000256" key="6">
    <source>
        <dbReference type="ARBA" id="ARBA00022741"/>
    </source>
</evidence>
<dbReference type="EC" id="2.7.1.50" evidence="11"/>
<keyword evidence="13" id="KW-1185">Reference proteome</keyword>
<dbReference type="NCBIfam" id="NF006830">
    <property type="entry name" value="PRK09355.1"/>
    <property type="match status" value="1"/>
</dbReference>
<dbReference type="HAMAP" id="MF_00228">
    <property type="entry name" value="Thz_kinase"/>
    <property type="match status" value="1"/>
</dbReference>
<keyword evidence="5 11" id="KW-0479">Metal-binding</keyword>
<comment type="function">
    <text evidence="11">Catalyzes the phosphorylation of the hydroxyl group of 4-methyl-5-beta-hydroxyethylthiazole (THZ).</text>
</comment>
<dbReference type="GO" id="GO:0004417">
    <property type="term" value="F:hydroxyethylthiazole kinase activity"/>
    <property type="evidence" value="ECO:0007669"/>
    <property type="project" value="UniProtKB-UniRule"/>
</dbReference>
<evidence type="ECO:0000256" key="7">
    <source>
        <dbReference type="ARBA" id="ARBA00022777"/>
    </source>
</evidence>
<comment type="similarity">
    <text evidence="11">Belongs to the Thz kinase family.</text>
</comment>
<dbReference type="NCBIfam" id="TIGR00694">
    <property type="entry name" value="thiM"/>
    <property type="match status" value="1"/>
</dbReference>
<comment type="cofactor">
    <cofactor evidence="2 11">
        <name>Mg(2+)</name>
        <dbReference type="ChEBI" id="CHEBI:18420"/>
    </cofactor>
</comment>
<comment type="catalytic activity">
    <reaction evidence="1 11">
        <text>5-(2-hydroxyethyl)-4-methylthiazole + ATP = 4-methyl-5-(2-phosphooxyethyl)-thiazole + ADP + H(+)</text>
        <dbReference type="Rhea" id="RHEA:24212"/>
        <dbReference type="ChEBI" id="CHEBI:15378"/>
        <dbReference type="ChEBI" id="CHEBI:17957"/>
        <dbReference type="ChEBI" id="CHEBI:30616"/>
        <dbReference type="ChEBI" id="CHEBI:58296"/>
        <dbReference type="ChEBI" id="CHEBI:456216"/>
        <dbReference type="EC" id="2.7.1.50"/>
    </reaction>
</comment>
<keyword evidence="10 11" id="KW-0784">Thiamine biosynthesis</keyword>
<dbReference type="SUPFAM" id="SSF53613">
    <property type="entry name" value="Ribokinase-like"/>
    <property type="match status" value="1"/>
</dbReference>
<evidence type="ECO:0000256" key="2">
    <source>
        <dbReference type="ARBA" id="ARBA00001946"/>
    </source>
</evidence>
<dbReference type="InterPro" id="IPR029056">
    <property type="entry name" value="Ribokinase-like"/>
</dbReference>
<reference evidence="12 13" key="1">
    <citation type="journal article" date="2021" name="ISME Commun">
        <title>Automated analysis of genomic sequences facilitates high-throughput and comprehensive description of bacteria.</title>
        <authorList>
            <person name="Hitch T.C.A."/>
        </authorList>
    </citation>
    <scope>NUCLEOTIDE SEQUENCE [LARGE SCALE GENOMIC DNA]</scope>
    <source>
        <strain evidence="12 13">Sanger_31</strain>
    </source>
</reference>
<keyword evidence="8 11" id="KW-0067">ATP-binding</keyword>
<dbReference type="PRINTS" id="PR01099">
    <property type="entry name" value="HYETHTZKNASE"/>
</dbReference>
<keyword evidence="7 11" id="KW-0418">Kinase</keyword>
<evidence type="ECO:0000256" key="9">
    <source>
        <dbReference type="ARBA" id="ARBA00022842"/>
    </source>
</evidence>
<keyword evidence="4 11" id="KW-0808">Transferase</keyword>
<dbReference type="GO" id="GO:0000287">
    <property type="term" value="F:magnesium ion binding"/>
    <property type="evidence" value="ECO:0007669"/>
    <property type="project" value="UniProtKB-UniRule"/>
</dbReference>
<feature type="binding site" evidence="11">
    <location>
        <position position="198"/>
    </location>
    <ligand>
        <name>substrate</name>
    </ligand>
</feature>
<dbReference type="EMBL" id="JAOQJZ010000001">
    <property type="protein sequence ID" value="MCU6704500.1"/>
    <property type="molecule type" value="Genomic_DNA"/>
</dbReference>
<evidence type="ECO:0000256" key="4">
    <source>
        <dbReference type="ARBA" id="ARBA00022679"/>
    </source>
</evidence>
<gene>
    <name evidence="11 12" type="primary">thiM</name>
    <name evidence="12" type="ORF">OCV57_00995</name>
</gene>
<keyword evidence="6 11" id="KW-0547">Nucleotide-binding</keyword>
<comment type="caution">
    <text evidence="12">The sequence shown here is derived from an EMBL/GenBank/DDBJ whole genome shotgun (WGS) entry which is preliminary data.</text>
</comment>
<dbReference type="GO" id="GO:0009228">
    <property type="term" value="P:thiamine biosynthetic process"/>
    <property type="evidence" value="ECO:0007669"/>
    <property type="project" value="UniProtKB-KW"/>
</dbReference>
<dbReference type="GO" id="GO:0009229">
    <property type="term" value="P:thiamine diphosphate biosynthetic process"/>
    <property type="evidence" value="ECO:0007669"/>
    <property type="project" value="UniProtKB-UniRule"/>
</dbReference>
<dbReference type="CDD" id="cd01170">
    <property type="entry name" value="THZ_kinase"/>
    <property type="match status" value="1"/>
</dbReference>
<accession>A0AAE3IEP1</accession>
<dbReference type="Pfam" id="PF02110">
    <property type="entry name" value="HK"/>
    <property type="match status" value="1"/>
</dbReference>
<evidence type="ECO:0000256" key="8">
    <source>
        <dbReference type="ARBA" id="ARBA00022840"/>
    </source>
</evidence>
<dbReference type="GO" id="GO:0005524">
    <property type="term" value="F:ATP binding"/>
    <property type="evidence" value="ECO:0007669"/>
    <property type="project" value="UniProtKB-UniRule"/>
</dbReference>
<dbReference type="InterPro" id="IPR000417">
    <property type="entry name" value="Hyethyz_kinase"/>
</dbReference>
<dbReference type="RefSeq" id="WP_051706837.1">
    <property type="nucleotide sequence ID" value="NZ_JAOQJZ010000001.1"/>
</dbReference>
<evidence type="ECO:0000313" key="13">
    <source>
        <dbReference type="Proteomes" id="UP001208131"/>
    </source>
</evidence>
<evidence type="ECO:0000256" key="11">
    <source>
        <dbReference type="HAMAP-Rule" id="MF_00228"/>
    </source>
</evidence>
<dbReference type="AlphaFoldDB" id="A0AAE3IEP1"/>
<dbReference type="PIRSF" id="PIRSF000513">
    <property type="entry name" value="Thz_kinase"/>
    <property type="match status" value="1"/>
</dbReference>
<dbReference type="Proteomes" id="UP001208131">
    <property type="component" value="Unassembled WGS sequence"/>
</dbReference>
<evidence type="ECO:0000256" key="10">
    <source>
        <dbReference type="ARBA" id="ARBA00022977"/>
    </source>
</evidence>
<proteinExistence type="inferred from homology"/>
<keyword evidence="9 11" id="KW-0460">Magnesium</keyword>
<evidence type="ECO:0000256" key="5">
    <source>
        <dbReference type="ARBA" id="ARBA00022723"/>
    </source>
</evidence>
<name>A0AAE3IEP1_9FIRM</name>
<evidence type="ECO:0000256" key="1">
    <source>
        <dbReference type="ARBA" id="ARBA00001771"/>
    </source>
</evidence>
<evidence type="ECO:0000256" key="3">
    <source>
        <dbReference type="ARBA" id="ARBA00004868"/>
    </source>
</evidence>
<feature type="binding site" evidence="11">
    <location>
        <position position="171"/>
    </location>
    <ligand>
        <name>ATP</name>
        <dbReference type="ChEBI" id="CHEBI:30616"/>
    </ligand>
</feature>
<organism evidence="12 13">
    <name type="scientific">Hominimerdicola aceti</name>
    <dbReference type="NCBI Taxonomy" id="2981726"/>
    <lineage>
        <taxon>Bacteria</taxon>
        <taxon>Bacillati</taxon>
        <taxon>Bacillota</taxon>
        <taxon>Clostridia</taxon>
        <taxon>Eubacteriales</taxon>
        <taxon>Oscillospiraceae</taxon>
        <taxon>Hominimerdicola</taxon>
    </lineage>
</organism>
<feature type="binding site" evidence="11">
    <location>
        <position position="123"/>
    </location>
    <ligand>
        <name>ATP</name>
        <dbReference type="ChEBI" id="CHEBI:30616"/>
    </ligand>
</feature>
<dbReference type="Gene3D" id="3.40.1190.20">
    <property type="match status" value="1"/>
</dbReference>
<protein>
    <recommendedName>
        <fullName evidence="11">Hydroxyethylthiazole kinase</fullName>
        <ecNumber evidence="11">2.7.1.50</ecNumber>
    </recommendedName>
    <alternativeName>
        <fullName evidence="11">4-methyl-5-beta-hydroxyethylthiazole kinase</fullName>
        <shortName evidence="11">TH kinase</shortName>
        <shortName evidence="11">Thz kinase</shortName>
    </alternativeName>
</protein>
<feature type="binding site" evidence="11">
    <location>
        <position position="47"/>
    </location>
    <ligand>
        <name>substrate</name>
    </ligand>
</feature>
<sequence length="272" mass="28108">MGTIIESCAKAADKVRDICPLVHCITNYVTVNDVANCILAIGASPIMADDIAEAADITSISKALVINMGTLNARTVESMVAAGKKANELGVPVVFDPVGAGASNFRNETAKRILENVKISILRGNLSEMSYLAGLEVSTKGVDTSEADEKNDPVSVAKKTAAKYNCVAAITGAVDTITDGKRVARISNGHPYLSKVTGTGCMTTGLVGSFAGACDDMYTAAVTGIASMGIAGEFAYENAGEIGSGSFHISIIDAISKMNSQVFAAKAKIEEV</sequence>
<comment type="pathway">
    <text evidence="3 11">Cofactor biosynthesis; thiamine diphosphate biosynthesis; 4-methyl-5-(2-phosphoethyl)-thiazole from 5-(2-hydroxyethyl)-4-methylthiazole: step 1/1.</text>
</comment>
<evidence type="ECO:0000313" key="12">
    <source>
        <dbReference type="EMBL" id="MCU6704500.1"/>
    </source>
</evidence>